<dbReference type="GeneID" id="72530135"/>
<dbReference type="AlphaFoldDB" id="A0AAQ3C1S1"/>
<organism evidence="1 2">
    <name type="scientific">Edwardsiella piscicida</name>
    <dbReference type="NCBI Taxonomy" id="1263550"/>
    <lineage>
        <taxon>Bacteria</taxon>
        <taxon>Pseudomonadati</taxon>
        <taxon>Pseudomonadota</taxon>
        <taxon>Gammaproteobacteria</taxon>
        <taxon>Enterobacterales</taxon>
        <taxon>Hafniaceae</taxon>
        <taxon>Edwardsiella</taxon>
    </lineage>
</organism>
<protein>
    <submittedName>
        <fullName evidence="1">Short-chain dehydrogenase</fullName>
    </submittedName>
</protein>
<accession>A0AAQ3C1S1</accession>
<dbReference type="Proteomes" id="UP001223683">
    <property type="component" value="Chromosome"/>
</dbReference>
<sequence>MRRSGCMLGLAMLLAGCSDTTLEPTFRGMYSEGFEVSGFTPCGGGPDAWLYANDGQLRAAESLIARQRNQFNQPYPRVYVEFDGVDEGKGSEGFPADYDRVIRVTRLRTVSLAAPAGCPMPADALSDE</sequence>
<evidence type="ECO:0000313" key="1">
    <source>
        <dbReference type="EMBL" id="WDU90926.1"/>
    </source>
</evidence>
<dbReference type="RefSeq" id="WP_225857399.1">
    <property type="nucleotide sequence ID" value="NC_013508.1"/>
</dbReference>
<dbReference type="EMBL" id="CP118390">
    <property type="protein sequence ID" value="WDU90926.1"/>
    <property type="molecule type" value="Genomic_DNA"/>
</dbReference>
<reference evidence="1" key="1">
    <citation type="submission" date="2022-10" db="EMBL/GenBank/DDBJ databases">
        <title>Complete genome of Ep21-8.</title>
        <authorList>
            <person name="Kang Y.-R."/>
            <person name="Kim D.-H."/>
        </authorList>
    </citation>
    <scope>NUCLEOTIDE SEQUENCE</scope>
    <source>
        <strain evidence="1">Ep21-8</strain>
    </source>
</reference>
<evidence type="ECO:0000313" key="2">
    <source>
        <dbReference type="Proteomes" id="UP001223683"/>
    </source>
</evidence>
<proteinExistence type="predicted"/>
<gene>
    <name evidence="1" type="ORF">PWJ79_16200</name>
</gene>
<name>A0AAQ3C1S1_EDWPI</name>
<dbReference type="PROSITE" id="PS51257">
    <property type="entry name" value="PROKAR_LIPOPROTEIN"/>
    <property type="match status" value="1"/>
</dbReference>